<feature type="compositionally biased region" description="Low complexity" evidence="4">
    <location>
        <begin position="180"/>
        <end position="196"/>
    </location>
</feature>
<dbReference type="GO" id="GO:0005525">
    <property type="term" value="F:GTP binding"/>
    <property type="evidence" value="ECO:0007669"/>
    <property type="project" value="TreeGrafter"/>
</dbReference>
<feature type="compositionally biased region" description="Low complexity" evidence="4">
    <location>
        <begin position="374"/>
        <end position="385"/>
    </location>
</feature>
<dbReference type="FunFam" id="2.30.29.30:FF:000311">
    <property type="entry name" value="GTP binding protein (Bud4)"/>
    <property type="match status" value="1"/>
</dbReference>
<feature type="coiled-coil region" evidence="3">
    <location>
        <begin position="1162"/>
        <end position="1190"/>
    </location>
</feature>
<feature type="compositionally biased region" description="Acidic residues" evidence="4">
    <location>
        <begin position="767"/>
        <end position="782"/>
    </location>
</feature>
<feature type="compositionally biased region" description="Acidic residues" evidence="4">
    <location>
        <begin position="315"/>
        <end position="328"/>
    </location>
</feature>
<feature type="compositionally biased region" description="Polar residues" evidence="4">
    <location>
        <begin position="302"/>
        <end position="312"/>
    </location>
</feature>
<feature type="compositionally biased region" description="Basic and acidic residues" evidence="4">
    <location>
        <begin position="975"/>
        <end position="984"/>
    </location>
</feature>
<protein>
    <recommendedName>
        <fullName evidence="5">PH domain-containing protein</fullName>
    </recommendedName>
</protein>
<feature type="compositionally biased region" description="Polar residues" evidence="4">
    <location>
        <begin position="45"/>
        <end position="90"/>
    </location>
</feature>
<feature type="compositionally biased region" description="Polar residues" evidence="4">
    <location>
        <begin position="262"/>
        <end position="273"/>
    </location>
</feature>
<dbReference type="InterPro" id="IPR001849">
    <property type="entry name" value="PH_domain"/>
</dbReference>
<dbReference type="PANTHER" id="PTHR36100:SF1">
    <property type="entry name" value="BUD SITE SELECTION PROTEIN 4"/>
    <property type="match status" value="1"/>
</dbReference>
<evidence type="ECO:0000256" key="1">
    <source>
        <dbReference type="ARBA" id="ARBA00022618"/>
    </source>
</evidence>
<keyword evidence="1" id="KW-0132">Cell division</keyword>
<gene>
    <name evidence="6" type="ORF">SPI_08292</name>
</gene>
<evidence type="ECO:0000259" key="5">
    <source>
        <dbReference type="PROSITE" id="PS50003"/>
    </source>
</evidence>
<dbReference type="Pfam" id="PF08174">
    <property type="entry name" value="Anillin"/>
    <property type="match status" value="1"/>
</dbReference>
<dbReference type="OrthoDB" id="2123378at2759"/>
<dbReference type="CDD" id="cd13278">
    <property type="entry name" value="PH_Bud4"/>
    <property type="match status" value="1"/>
</dbReference>
<feature type="compositionally biased region" description="Acidic residues" evidence="4">
    <location>
        <begin position="746"/>
        <end position="756"/>
    </location>
</feature>
<organism evidence="6 7">
    <name type="scientific">Niveomyces insectorum RCEF 264</name>
    <dbReference type="NCBI Taxonomy" id="1081102"/>
    <lineage>
        <taxon>Eukaryota</taxon>
        <taxon>Fungi</taxon>
        <taxon>Dikarya</taxon>
        <taxon>Ascomycota</taxon>
        <taxon>Pezizomycotina</taxon>
        <taxon>Sordariomycetes</taxon>
        <taxon>Hypocreomycetidae</taxon>
        <taxon>Hypocreales</taxon>
        <taxon>Cordycipitaceae</taxon>
        <taxon>Niveomyces</taxon>
    </lineage>
</organism>
<feature type="compositionally biased region" description="Polar residues" evidence="4">
    <location>
        <begin position="417"/>
        <end position="430"/>
    </location>
</feature>
<dbReference type="InterPro" id="IPR012966">
    <property type="entry name" value="AHD"/>
</dbReference>
<dbReference type="SUPFAM" id="SSF50729">
    <property type="entry name" value="PH domain-like"/>
    <property type="match status" value="1"/>
</dbReference>
<keyword evidence="2" id="KW-0131">Cell cycle</keyword>
<evidence type="ECO:0000313" key="7">
    <source>
        <dbReference type="Proteomes" id="UP000076874"/>
    </source>
</evidence>
<feature type="compositionally biased region" description="Basic and acidic residues" evidence="4">
    <location>
        <begin position="358"/>
        <end position="372"/>
    </location>
</feature>
<evidence type="ECO:0000256" key="4">
    <source>
        <dbReference type="SAM" id="MobiDB-lite"/>
    </source>
</evidence>
<evidence type="ECO:0000256" key="3">
    <source>
        <dbReference type="SAM" id="Coils"/>
    </source>
</evidence>
<dbReference type="STRING" id="1081102.A0A167NJ56"/>
<dbReference type="Gene3D" id="2.30.29.30">
    <property type="entry name" value="Pleckstrin-homology domain (PH domain)/Phosphotyrosine-binding domain (PTB)"/>
    <property type="match status" value="1"/>
</dbReference>
<dbReference type="InterPro" id="IPR011993">
    <property type="entry name" value="PH-like_dom_sf"/>
</dbReference>
<feature type="domain" description="PH" evidence="5">
    <location>
        <begin position="1305"/>
        <end position="1426"/>
    </location>
</feature>
<feature type="compositionally biased region" description="Polar residues" evidence="4">
    <location>
        <begin position="216"/>
        <end position="227"/>
    </location>
</feature>
<dbReference type="SMART" id="SM00233">
    <property type="entry name" value="PH"/>
    <property type="match status" value="1"/>
</dbReference>
<name>A0A167NJ56_9HYPO</name>
<feature type="compositionally biased region" description="Basic and acidic residues" evidence="4">
    <location>
        <begin position="718"/>
        <end position="730"/>
    </location>
</feature>
<dbReference type="PROSITE" id="PS50003">
    <property type="entry name" value="PH_DOMAIN"/>
    <property type="match status" value="1"/>
</dbReference>
<dbReference type="GO" id="GO:0051301">
    <property type="term" value="P:cell division"/>
    <property type="evidence" value="ECO:0007669"/>
    <property type="project" value="UniProtKB-KW"/>
</dbReference>
<accession>A0A167NJ56</accession>
<comment type="caution">
    <text evidence="6">The sequence shown here is derived from an EMBL/GenBank/DDBJ whole genome shotgun (WGS) entry which is preliminary data.</text>
</comment>
<sequence>MSSSEPVHPLRISKNNTPMASPTKKGSALPRPLSEISPSEKRRNSPSWNQSTKKMNLNADSSPFQSSPLDGTTSPRLFWQNRSGFNSENMYGSGRSGSPSPTRRSSIERLQKASRVKNSSILALEQKNEYDPTRLPKVERPLAKVQGNAYGGLGIVGMRAGGETKGHQRSESKTNIPLYSPTKSSSSSSTATLESSPPTPQADRHTPLLPAFQADAQHTSAPASNPATARKDQASPIKSSLSNRFKSSYDEGPDFSLDASMGEQQPFSGGKSYQQHHHHHTKSVTFDAAPPQVNEYEMATPDLSSVGSNSREGSYESDEEDYDDDDEYLYAAGHGAGQDDSFDASLEDTDKTPVVGPDDWRQDSPDSRRNQMFEESPMPESVPSSALGHPEAKPSSPNSSGDHRPLPPLPGMGMQQHARTNSASSPSLSATAERMLGGSPRGLPSPPPAAATKAEIQNIGNSKMTLEERLKLMMLSDDGKSAAELQRERRMRRAGTREHANSQTPEPEAPHHDAHTHHERGEEEDTVGELSGLEEYQLPPRISRESILRRVNGGFNQNRESDYNFSSPAPSSSPERRLPLDPDVPIPSTEQDDDSVFTDDAAYAKDGNARGNPAMYNNEDVGGLDSRESSYSDENAAGADHASENDSALTPRAATPVQESANSHTVKEDDIHQSELPATAQKGRISLGEGGPQAQPADVAKPLDAVDTVQATGGHEQVYVERPRTPERKVKPAPLSKPEYDGSGWGDDEEFDDEPGTPDSVIHHPVDEEDEAEVYEDEQDEESFVKESPAIPEQLATIKASGSKLKTRPSATPSDLMAMREARRQVSREIPEVPPIPERHRNRLSRDMGVEEGMTGANDDFLERHPSFKKRSLTLDLDLGLSLDRDFERVIEAQKVAFSQFSFPHSSANSAALNAPMHLATGQASQKASTEDECSSTTTIKVNEKKTTDGARANDALRTQRGYLMRQNTKLVAASDKDGEDVRGARSAGNSPVKKNRPQSWTVEPWNGEIRRKSLRKRTAAAGPVPPMPGHESNATALNPLTEEDYAADMPAEEGAERGRLFVKVMGVKDLDLPIPRTERTWFSLTLDNGVHCVTTAWLEMARNAPIGQEFELLVPNDLEFQLTLNVKLEKPIVRKMPQSPAKITRPKTSTFSRVFASPKKRKEMELRLREEEERVAREQREAQARARNAQPTAYDLLSPLVAEDGSFARAYVCLKEHESRCFGRPGVVEIACFNEWATEEAGFASSVKSKRGDMAVVRRAPYKIGKLELQLLFVPRPRGVTNDDMPKSMNSCIREMKMAEERLSRNWEGHLSQQGGDCPYWRRRYFKLVGTKLTAYHEATRQPRATINLANAKRLIDDRRALTEKETTGKNGKRRRSAFAEEEEGYMFVEEGFRIRFNNGEVIDFYADTGADKEGWMRVLSDVISRDSMGSDDDIGSSRAKTKWCELVFKREEALKRRAEGRRVHSRTKSMYM</sequence>
<keyword evidence="3" id="KW-0175">Coiled coil</keyword>
<evidence type="ECO:0000256" key="2">
    <source>
        <dbReference type="ARBA" id="ARBA00023306"/>
    </source>
</evidence>
<evidence type="ECO:0000313" key="6">
    <source>
        <dbReference type="EMBL" id="OAA55608.1"/>
    </source>
</evidence>
<proteinExistence type="predicted"/>
<dbReference type="PANTHER" id="PTHR36100">
    <property type="entry name" value="BUD SITE SELECTION PROTEIN 4"/>
    <property type="match status" value="1"/>
</dbReference>
<reference evidence="6 7" key="1">
    <citation type="journal article" date="2016" name="Genome Biol. Evol.">
        <title>Divergent and convergent evolution of fungal pathogenicity.</title>
        <authorList>
            <person name="Shang Y."/>
            <person name="Xiao G."/>
            <person name="Zheng P."/>
            <person name="Cen K."/>
            <person name="Zhan S."/>
            <person name="Wang C."/>
        </authorList>
    </citation>
    <scope>NUCLEOTIDE SEQUENCE [LARGE SCALE GENOMIC DNA]</scope>
    <source>
        <strain evidence="6 7">RCEF 264</strain>
    </source>
</reference>
<feature type="compositionally biased region" description="Basic and acidic residues" evidence="4">
    <location>
        <begin position="465"/>
        <end position="488"/>
    </location>
</feature>
<feature type="compositionally biased region" description="Basic and acidic residues" evidence="4">
    <location>
        <begin position="126"/>
        <end position="142"/>
    </location>
</feature>
<dbReference type="InterPro" id="IPR052007">
    <property type="entry name" value="Bud4"/>
</dbReference>
<feature type="compositionally biased region" description="Basic and acidic residues" evidence="4">
    <location>
        <begin position="162"/>
        <end position="172"/>
    </location>
</feature>
<dbReference type="Proteomes" id="UP000076874">
    <property type="component" value="Unassembled WGS sequence"/>
</dbReference>
<feature type="compositionally biased region" description="Polar residues" evidence="4">
    <location>
        <begin position="236"/>
        <end position="246"/>
    </location>
</feature>
<feature type="compositionally biased region" description="Low complexity" evidence="4">
    <location>
        <begin position="92"/>
        <end position="104"/>
    </location>
</feature>
<keyword evidence="7" id="KW-1185">Reference proteome</keyword>
<feature type="region of interest" description="Disordered" evidence="4">
    <location>
        <begin position="1"/>
        <end position="788"/>
    </location>
</feature>
<dbReference type="EMBL" id="AZHD01000019">
    <property type="protein sequence ID" value="OAA55608.1"/>
    <property type="molecule type" value="Genomic_DNA"/>
</dbReference>
<dbReference type="Pfam" id="PF00169">
    <property type="entry name" value="PH"/>
    <property type="match status" value="1"/>
</dbReference>
<feature type="region of interest" description="Disordered" evidence="4">
    <location>
        <begin position="970"/>
        <end position="1035"/>
    </location>
</feature>